<accession>B8G3B6</accession>
<evidence type="ECO:0000256" key="4">
    <source>
        <dbReference type="ARBA" id="ARBA00022723"/>
    </source>
</evidence>
<dbReference type="PROSITE" id="PS51257">
    <property type="entry name" value="PROKAR_LIPOPROTEIN"/>
    <property type="match status" value="1"/>
</dbReference>
<dbReference type="Pfam" id="PF13343">
    <property type="entry name" value="SBP_bac_6"/>
    <property type="match status" value="1"/>
</dbReference>
<keyword evidence="4 8" id="KW-0479">Metal-binding</keyword>
<dbReference type="GO" id="GO:0055085">
    <property type="term" value="P:transmembrane transport"/>
    <property type="evidence" value="ECO:0007669"/>
    <property type="project" value="InterPro"/>
</dbReference>
<organism evidence="10 11">
    <name type="scientific">Chloroflexus aggregans (strain MD-66 / DSM 9485)</name>
    <dbReference type="NCBI Taxonomy" id="326427"/>
    <lineage>
        <taxon>Bacteria</taxon>
        <taxon>Bacillati</taxon>
        <taxon>Chloroflexota</taxon>
        <taxon>Chloroflexia</taxon>
        <taxon>Chloroflexales</taxon>
        <taxon>Chloroflexineae</taxon>
        <taxon>Chloroflexaceae</taxon>
        <taxon>Chloroflexus</taxon>
    </lineage>
</organism>
<dbReference type="eggNOG" id="COG1840">
    <property type="taxonomic scope" value="Bacteria"/>
</dbReference>
<comment type="similarity">
    <text evidence="1">Belongs to the bacterial solute-binding protein 1 family.</text>
</comment>
<evidence type="ECO:0000256" key="2">
    <source>
        <dbReference type="ARBA" id="ARBA00022448"/>
    </source>
</evidence>
<feature type="chain" id="PRO_5002869914" evidence="9">
    <location>
        <begin position="26"/>
        <end position="349"/>
    </location>
</feature>
<evidence type="ECO:0000256" key="1">
    <source>
        <dbReference type="ARBA" id="ARBA00008520"/>
    </source>
</evidence>
<feature type="binding site" evidence="8">
    <location>
        <position position="237"/>
    </location>
    <ligand>
        <name>Fe cation</name>
        <dbReference type="ChEBI" id="CHEBI:24875"/>
    </ligand>
</feature>
<dbReference type="PANTHER" id="PTHR30006:SF15">
    <property type="entry name" value="IRON-UTILIZATION PERIPLASMIC PROTEIN"/>
    <property type="match status" value="1"/>
</dbReference>
<dbReference type="InterPro" id="IPR026045">
    <property type="entry name" value="Ferric-bd"/>
</dbReference>
<evidence type="ECO:0000256" key="5">
    <source>
        <dbReference type="ARBA" id="ARBA00022729"/>
    </source>
</evidence>
<dbReference type="AlphaFoldDB" id="B8G3B6"/>
<keyword evidence="7" id="KW-0406">Ion transport</keyword>
<sequence length="349" mass="37630">MNHVTRIGVLIIAALMIAACGNQTASTPTQAPAAPTPTQTLAKLVVYSGRSESLVGPFFTRFTEATGIPVEVRYGDTAELAATILEEGANSPADLFFAQDAGALGALAAADVLIPLSTDILNQVEARFRSSDGRWVGISGRARVVVYNTNKLTEADLPRSITGFVDPQWRGRVGWAPTNGSFQAFITAMRVQLGEEATRKWLEGMIANEVKTYERNAAIVQAVAAGEIDVGFVNHYYLYQLQRQAGDTLPAANYYPADGDVGALINIAGVGILKTAKNVAGAQRLIEYMLSTDGQRYFAEQTFEYPLAGNVQPDPRLKPLSEIQTPNIDLNQLRDLQGTLQLLREVGAL</sequence>
<evidence type="ECO:0000256" key="8">
    <source>
        <dbReference type="PIRSR" id="PIRSR002825-1"/>
    </source>
</evidence>
<evidence type="ECO:0000256" key="7">
    <source>
        <dbReference type="ARBA" id="ARBA00023065"/>
    </source>
</evidence>
<keyword evidence="11" id="KW-1185">Reference proteome</keyword>
<dbReference type="Gene3D" id="3.40.190.10">
    <property type="entry name" value="Periplasmic binding protein-like II"/>
    <property type="match status" value="2"/>
</dbReference>
<keyword evidence="6 8" id="KW-0408">Iron</keyword>
<protein>
    <submittedName>
        <fullName evidence="10">Extracellular solute-binding protein family 1</fullName>
    </submittedName>
</protein>
<evidence type="ECO:0000313" key="11">
    <source>
        <dbReference type="Proteomes" id="UP000002508"/>
    </source>
</evidence>
<keyword evidence="5 9" id="KW-0732">Signal</keyword>
<dbReference type="SUPFAM" id="SSF53850">
    <property type="entry name" value="Periplasmic binding protein-like II"/>
    <property type="match status" value="1"/>
</dbReference>
<dbReference type="PROSITE" id="PS01037">
    <property type="entry name" value="SBP_BACTERIAL_1"/>
    <property type="match status" value="1"/>
</dbReference>
<feature type="binding site" evidence="8">
    <location>
        <position position="236"/>
    </location>
    <ligand>
        <name>Fe cation</name>
        <dbReference type="ChEBI" id="CHEBI:24875"/>
    </ligand>
</feature>
<gene>
    <name evidence="10" type="ordered locus">Cagg_2416</name>
</gene>
<evidence type="ECO:0000256" key="6">
    <source>
        <dbReference type="ARBA" id="ARBA00023004"/>
    </source>
</evidence>
<evidence type="ECO:0000256" key="9">
    <source>
        <dbReference type="SAM" id="SignalP"/>
    </source>
</evidence>
<feature type="signal peptide" evidence="9">
    <location>
        <begin position="1"/>
        <end position="25"/>
    </location>
</feature>
<dbReference type="Proteomes" id="UP000002508">
    <property type="component" value="Chromosome"/>
</dbReference>
<evidence type="ECO:0000256" key="3">
    <source>
        <dbReference type="ARBA" id="ARBA00022496"/>
    </source>
</evidence>
<keyword evidence="3" id="KW-0410">Iron transport</keyword>
<dbReference type="HOGENOM" id="CLU_026974_2_0_0"/>
<evidence type="ECO:0000313" key="10">
    <source>
        <dbReference type="EMBL" id="ACL25289.1"/>
    </source>
</evidence>
<dbReference type="KEGG" id="cag:Cagg_2416"/>
<dbReference type="InterPro" id="IPR006061">
    <property type="entry name" value="SBP_1_CS"/>
</dbReference>
<dbReference type="PANTHER" id="PTHR30006">
    <property type="entry name" value="THIAMINE-BINDING PERIPLASMIC PROTEIN-RELATED"/>
    <property type="match status" value="1"/>
</dbReference>
<dbReference type="STRING" id="326427.Cagg_2416"/>
<proteinExistence type="inferred from homology"/>
<keyword evidence="2" id="KW-0813">Transport</keyword>
<dbReference type="EMBL" id="CP001337">
    <property type="protein sequence ID" value="ACL25289.1"/>
    <property type="molecule type" value="Genomic_DNA"/>
</dbReference>
<dbReference type="PIRSF" id="PIRSF002825">
    <property type="entry name" value="CfbpA"/>
    <property type="match status" value="1"/>
</dbReference>
<name>B8G3B6_CHLAD</name>
<dbReference type="CDD" id="cd13543">
    <property type="entry name" value="PBP2_Fbp"/>
    <property type="match status" value="1"/>
</dbReference>
<dbReference type="GO" id="GO:0006826">
    <property type="term" value="P:iron ion transport"/>
    <property type="evidence" value="ECO:0007669"/>
    <property type="project" value="UniProtKB-KW"/>
</dbReference>
<dbReference type="GO" id="GO:0046872">
    <property type="term" value="F:metal ion binding"/>
    <property type="evidence" value="ECO:0007669"/>
    <property type="project" value="UniProtKB-KW"/>
</dbReference>
<dbReference type="RefSeq" id="WP_015941147.1">
    <property type="nucleotide sequence ID" value="NC_011831.1"/>
</dbReference>
<dbReference type="GO" id="GO:0030288">
    <property type="term" value="C:outer membrane-bounded periplasmic space"/>
    <property type="evidence" value="ECO:0007669"/>
    <property type="project" value="TreeGrafter"/>
</dbReference>
<reference evidence="10" key="1">
    <citation type="submission" date="2008-12" db="EMBL/GenBank/DDBJ databases">
        <title>Complete sequence of Chloroflexus aggregans DSM 9485.</title>
        <authorList>
            <consortium name="US DOE Joint Genome Institute"/>
            <person name="Lucas S."/>
            <person name="Copeland A."/>
            <person name="Lapidus A."/>
            <person name="Glavina del Rio T."/>
            <person name="Dalin E."/>
            <person name="Tice H."/>
            <person name="Pitluck S."/>
            <person name="Foster B."/>
            <person name="Larimer F."/>
            <person name="Land M."/>
            <person name="Hauser L."/>
            <person name="Kyrpides N."/>
            <person name="Mikhailova N."/>
            <person name="Bryant D."/>
            <person name="Richardson P."/>
        </authorList>
    </citation>
    <scope>NUCLEOTIDE SEQUENCE</scope>
    <source>
        <strain evidence="10">DSM 9485</strain>
    </source>
</reference>